<evidence type="ECO:0000259" key="7">
    <source>
        <dbReference type="Pfam" id="PF01171"/>
    </source>
</evidence>
<dbReference type="PANTHER" id="PTHR43033">
    <property type="entry name" value="TRNA(ILE)-LYSIDINE SYNTHASE-RELATED"/>
    <property type="match status" value="1"/>
</dbReference>
<gene>
    <name evidence="8" type="ORF">TRIADDRAFT_52590</name>
</gene>
<dbReference type="HOGENOM" id="CLU_018869_3_4_1"/>
<dbReference type="Pfam" id="PF01171">
    <property type="entry name" value="ATP_bind_3"/>
    <property type="match status" value="1"/>
</dbReference>
<dbReference type="eggNOG" id="ENOG502QQNE">
    <property type="taxonomic scope" value="Eukaryota"/>
</dbReference>
<protein>
    <recommendedName>
        <fullName evidence="1">tRNA(Ile)-lysidine synthetase</fullName>
        <ecNumber evidence="1">6.3.4.19</ecNumber>
    </recommendedName>
</protein>
<dbReference type="PANTHER" id="PTHR43033:SF1">
    <property type="entry name" value="TRNA(ILE)-LYSIDINE SYNTHASE-RELATED"/>
    <property type="match status" value="1"/>
</dbReference>
<reference evidence="8 9" key="1">
    <citation type="journal article" date="2008" name="Nature">
        <title>The Trichoplax genome and the nature of placozoans.</title>
        <authorList>
            <person name="Srivastava M."/>
            <person name="Begovic E."/>
            <person name="Chapman J."/>
            <person name="Putnam N.H."/>
            <person name="Hellsten U."/>
            <person name="Kawashima T."/>
            <person name="Kuo A."/>
            <person name="Mitros T."/>
            <person name="Salamov A."/>
            <person name="Carpenter M.L."/>
            <person name="Signorovitch A.Y."/>
            <person name="Moreno M.A."/>
            <person name="Kamm K."/>
            <person name="Grimwood J."/>
            <person name="Schmutz J."/>
            <person name="Shapiro H."/>
            <person name="Grigoriev I.V."/>
            <person name="Buss L.W."/>
            <person name="Schierwater B."/>
            <person name="Dellaporta S.L."/>
            <person name="Rokhsar D.S."/>
        </authorList>
    </citation>
    <scope>NUCLEOTIDE SEQUENCE [LARGE SCALE GENOMIC DNA]</scope>
    <source>
        <strain evidence="8 9">Grell-BS-1999</strain>
    </source>
</reference>
<dbReference type="Gene3D" id="3.40.50.620">
    <property type="entry name" value="HUPs"/>
    <property type="match status" value="1"/>
</dbReference>
<dbReference type="InParanoid" id="B3RJD9"/>
<dbReference type="AlphaFoldDB" id="B3RJD9"/>
<accession>B3RJD9</accession>
<evidence type="ECO:0000313" key="9">
    <source>
        <dbReference type="Proteomes" id="UP000009022"/>
    </source>
</evidence>
<dbReference type="Proteomes" id="UP000009022">
    <property type="component" value="Unassembled WGS sequence"/>
</dbReference>
<evidence type="ECO:0000256" key="5">
    <source>
        <dbReference type="ARBA" id="ARBA00022840"/>
    </source>
</evidence>
<dbReference type="KEGG" id="tad:TRIADDRAFT_52590"/>
<keyword evidence="9" id="KW-1185">Reference proteome</keyword>
<dbReference type="EC" id="6.3.4.19" evidence="1"/>
<keyword evidence="5" id="KW-0067">ATP-binding</keyword>
<dbReference type="HAMAP" id="MF_01161">
    <property type="entry name" value="tRNA_Ile_lys_synt"/>
    <property type="match status" value="1"/>
</dbReference>
<evidence type="ECO:0000256" key="3">
    <source>
        <dbReference type="ARBA" id="ARBA00022694"/>
    </source>
</evidence>
<organism evidence="8 9">
    <name type="scientific">Trichoplax adhaerens</name>
    <name type="common">Trichoplax reptans</name>
    <dbReference type="NCBI Taxonomy" id="10228"/>
    <lineage>
        <taxon>Eukaryota</taxon>
        <taxon>Metazoa</taxon>
        <taxon>Placozoa</taxon>
        <taxon>Uniplacotomia</taxon>
        <taxon>Trichoplacea</taxon>
        <taxon>Trichoplacidae</taxon>
        <taxon>Trichoplax</taxon>
    </lineage>
</organism>
<dbReference type="GO" id="GO:0032267">
    <property type="term" value="F:tRNA(Ile)-lysidine synthase activity"/>
    <property type="evidence" value="ECO:0007669"/>
    <property type="project" value="UniProtKB-EC"/>
</dbReference>
<evidence type="ECO:0000256" key="6">
    <source>
        <dbReference type="ARBA" id="ARBA00048539"/>
    </source>
</evidence>
<comment type="catalytic activity">
    <reaction evidence="6">
        <text>cytidine(34) in tRNA(Ile2) + L-lysine + ATP = lysidine(34) in tRNA(Ile2) + AMP + diphosphate + H(+)</text>
        <dbReference type="Rhea" id="RHEA:43744"/>
        <dbReference type="Rhea" id="RHEA-COMP:10625"/>
        <dbReference type="Rhea" id="RHEA-COMP:10670"/>
        <dbReference type="ChEBI" id="CHEBI:15378"/>
        <dbReference type="ChEBI" id="CHEBI:30616"/>
        <dbReference type="ChEBI" id="CHEBI:32551"/>
        <dbReference type="ChEBI" id="CHEBI:33019"/>
        <dbReference type="ChEBI" id="CHEBI:82748"/>
        <dbReference type="ChEBI" id="CHEBI:83665"/>
        <dbReference type="ChEBI" id="CHEBI:456215"/>
        <dbReference type="EC" id="6.3.4.19"/>
    </reaction>
</comment>
<dbReference type="InterPro" id="IPR014729">
    <property type="entry name" value="Rossmann-like_a/b/a_fold"/>
</dbReference>
<dbReference type="InterPro" id="IPR011063">
    <property type="entry name" value="TilS/TtcA_N"/>
</dbReference>
<proteinExistence type="inferred from homology"/>
<dbReference type="EMBL" id="DS985241">
    <property type="protein sequence ID" value="EDV29806.1"/>
    <property type="molecule type" value="Genomic_DNA"/>
</dbReference>
<dbReference type="CTD" id="6749493"/>
<dbReference type="GO" id="GO:0008033">
    <property type="term" value="P:tRNA processing"/>
    <property type="evidence" value="ECO:0007669"/>
    <property type="project" value="UniProtKB-KW"/>
</dbReference>
<name>B3RJD9_TRIAD</name>
<dbReference type="CDD" id="cd01992">
    <property type="entry name" value="TilS_N"/>
    <property type="match status" value="1"/>
</dbReference>
<keyword evidence="4" id="KW-0547">Nucleotide-binding</keyword>
<dbReference type="InterPro" id="IPR012094">
    <property type="entry name" value="tRNA_Ile_lys_synt"/>
</dbReference>
<dbReference type="OrthoDB" id="8120271at2759"/>
<dbReference type="SUPFAM" id="SSF52402">
    <property type="entry name" value="Adenine nucleotide alpha hydrolases-like"/>
    <property type="match status" value="1"/>
</dbReference>
<dbReference type="RefSeq" id="XP_002109008.1">
    <property type="nucleotide sequence ID" value="XM_002108972.1"/>
</dbReference>
<evidence type="ECO:0000313" key="8">
    <source>
        <dbReference type="EMBL" id="EDV29806.1"/>
    </source>
</evidence>
<keyword evidence="2" id="KW-0436">Ligase</keyword>
<evidence type="ECO:0000256" key="1">
    <source>
        <dbReference type="ARBA" id="ARBA00013267"/>
    </source>
</evidence>
<sequence length="462" mass="53659">MQKFIEVVERYGLTPSTPVALAVSGGVDSISLCVLARQYFQKLFAITVDHRLRAESSQEAQNVNEILDKLNIPHKIVSCNWNQEVNFRKVQELARLKRYRLLGEECQNQNIQYLLTGHHLNDQIETFIFRLSCKSGIDGLSCMKLSQNLRLHFPPITLIRPLLSFQKTQLQEVCHQNKVIWIEDPSNMSLMYKRNQIRQGLAALQNSSKNISLTTLVASSIESFKETGSILNRRVINHIQGSCEINHDWIFATAHLNNLLNEENYIVRRSLSRLCQYIGGQTYPPLLESVIKLHMELKRILTMDIANDNKECYVKSIAGCVVFCINDTKRKYFTKSKNASTIVIIISRQPQKISMIPIFDGVNLWWDNRFLINYQYKDNRSSDPQDLFVRHMQFSDFSLIKKSPNRSSISNIHFRCRLGLPVIITVNNQVVSIPHFKYKDTAYFRSRDTEFYFQSYLKHELL</sequence>
<dbReference type="STRING" id="10228.B3RJD9"/>
<evidence type="ECO:0000256" key="2">
    <source>
        <dbReference type="ARBA" id="ARBA00022598"/>
    </source>
</evidence>
<evidence type="ECO:0000256" key="4">
    <source>
        <dbReference type="ARBA" id="ARBA00022741"/>
    </source>
</evidence>
<dbReference type="PhylomeDB" id="B3RJD9"/>
<keyword evidence="3" id="KW-0819">tRNA processing</keyword>
<feature type="domain" description="tRNA(Ile)-lysidine/2-thiocytidine synthase N-terminal" evidence="7">
    <location>
        <begin position="19"/>
        <end position="199"/>
    </location>
</feature>
<dbReference type="NCBIfam" id="TIGR02432">
    <property type="entry name" value="lysidine_TilS_N"/>
    <property type="match status" value="1"/>
</dbReference>
<dbReference type="InterPro" id="IPR012795">
    <property type="entry name" value="tRNA_Ile_lys_synt_N"/>
</dbReference>
<dbReference type="GO" id="GO:0005524">
    <property type="term" value="F:ATP binding"/>
    <property type="evidence" value="ECO:0007669"/>
    <property type="project" value="UniProtKB-KW"/>
</dbReference>
<dbReference type="GeneID" id="6749493"/>